<dbReference type="STRING" id="3818.A0A444ZLI8"/>
<protein>
    <submittedName>
        <fullName evidence="2">Uncharacterized protein</fullName>
    </submittedName>
</protein>
<dbReference type="PANTHER" id="PTHR47458">
    <property type="entry name" value="SMAD/FHA DOMAIN-CONTAINING PROTEIN"/>
    <property type="match status" value="1"/>
</dbReference>
<reference evidence="2 3" key="1">
    <citation type="submission" date="2019-01" db="EMBL/GenBank/DDBJ databases">
        <title>Sequencing of cultivated peanut Arachis hypogaea provides insights into genome evolution and oil improvement.</title>
        <authorList>
            <person name="Chen X."/>
        </authorList>
    </citation>
    <scope>NUCLEOTIDE SEQUENCE [LARGE SCALE GENOMIC DNA]</scope>
    <source>
        <strain evidence="3">cv. Fuhuasheng</strain>
        <tissue evidence="2">Leaves</tissue>
    </source>
</reference>
<sequence>MGNGSSVSREHEEWRRLTDAAAKREKELQETIDKFQESERERRLLIEMLTSNLEDTKKKLIVSDSKVRQLENRLHEERLTTAHGVKKIGELDQEKRRLMKDLESEKAAREEALSKVSVLELQINSAMQDLDSERRRLRGKHNFGHFIQHVSEQLKSMQRTLEDEENGVVSGASGREKQLAEEHSNNDVVKYLKKVGYHTLKAKC</sequence>
<accession>A0A444ZLI8</accession>
<evidence type="ECO:0000256" key="1">
    <source>
        <dbReference type="SAM" id="MobiDB-lite"/>
    </source>
</evidence>
<dbReference type="SUPFAM" id="SSF90257">
    <property type="entry name" value="Myosin rod fragments"/>
    <property type="match status" value="1"/>
</dbReference>
<keyword evidence="3" id="KW-1185">Reference proteome</keyword>
<feature type="compositionally biased region" description="Basic and acidic residues" evidence="1">
    <location>
        <begin position="8"/>
        <end position="20"/>
    </location>
</feature>
<proteinExistence type="predicted"/>
<dbReference type="Proteomes" id="UP000289738">
    <property type="component" value="Chromosome B04"/>
</dbReference>
<name>A0A444ZLI8_ARAHY</name>
<evidence type="ECO:0000313" key="3">
    <source>
        <dbReference type="Proteomes" id="UP000289738"/>
    </source>
</evidence>
<evidence type="ECO:0000313" key="2">
    <source>
        <dbReference type="EMBL" id="RYR15035.1"/>
    </source>
</evidence>
<dbReference type="PANTHER" id="PTHR47458:SF1">
    <property type="entry name" value="SMAD_FHA DOMAIN-CONTAINING PROTEIN"/>
    <property type="match status" value="1"/>
</dbReference>
<feature type="region of interest" description="Disordered" evidence="1">
    <location>
        <begin position="1"/>
        <end position="20"/>
    </location>
</feature>
<feature type="region of interest" description="Disordered" evidence="1">
    <location>
        <begin position="163"/>
        <end position="182"/>
    </location>
</feature>
<gene>
    <name evidence="2" type="ORF">Ahy_B04g071769</name>
</gene>
<dbReference type="EMBL" id="SDMP01000014">
    <property type="protein sequence ID" value="RYR15035.1"/>
    <property type="molecule type" value="Genomic_DNA"/>
</dbReference>
<organism evidence="2 3">
    <name type="scientific">Arachis hypogaea</name>
    <name type="common">Peanut</name>
    <dbReference type="NCBI Taxonomy" id="3818"/>
    <lineage>
        <taxon>Eukaryota</taxon>
        <taxon>Viridiplantae</taxon>
        <taxon>Streptophyta</taxon>
        <taxon>Embryophyta</taxon>
        <taxon>Tracheophyta</taxon>
        <taxon>Spermatophyta</taxon>
        <taxon>Magnoliopsida</taxon>
        <taxon>eudicotyledons</taxon>
        <taxon>Gunneridae</taxon>
        <taxon>Pentapetalae</taxon>
        <taxon>rosids</taxon>
        <taxon>fabids</taxon>
        <taxon>Fabales</taxon>
        <taxon>Fabaceae</taxon>
        <taxon>Papilionoideae</taxon>
        <taxon>50 kb inversion clade</taxon>
        <taxon>dalbergioids sensu lato</taxon>
        <taxon>Dalbergieae</taxon>
        <taxon>Pterocarpus clade</taxon>
        <taxon>Arachis</taxon>
    </lineage>
</organism>
<comment type="caution">
    <text evidence="2">The sequence shown here is derived from an EMBL/GenBank/DDBJ whole genome shotgun (WGS) entry which is preliminary data.</text>
</comment>
<dbReference type="AlphaFoldDB" id="A0A444ZLI8"/>